<evidence type="ECO:0000313" key="6">
    <source>
        <dbReference type="Proteomes" id="UP000435112"/>
    </source>
</evidence>
<dbReference type="Proteomes" id="UP000434957">
    <property type="component" value="Unassembled WGS sequence"/>
</dbReference>
<dbReference type="Proteomes" id="UP000429607">
    <property type="component" value="Unassembled WGS sequence"/>
</dbReference>
<dbReference type="EMBL" id="QXFV01000910">
    <property type="protein sequence ID" value="KAE9021474.1"/>
    <property type="molecule type" value="Genomic_DNA"/>
</dbReference>
<dbReference type="EMBL" id="QXFU01000890">
    <property type="protein sequence ID" value="KAE9017163.1"/>
    <property type="molecule type" value="Genomic_DNA"/>
</dbReference>
<keyword evidence="5" id="KW-1185">Reference proteome</keyword>
<sequence>MLVALRTTPCGVLVAALRVMCENIFTPMMPVAACSQHCESLPMTIFSGGPVNMST</sequence>
<dbReference type="EMBL" id="QXFT01001995">
    <property type="protein sequence ID" value="KAE9305971.1"/>
    <property type="molecule type" value="Genomic_DNA"/>
</dbReference>
<evidence type="ECO:0000313" key="4">
    <source>
        <dbReference type="Proteomes" id="UP000429607"/>
    </source>
</evidence>
<proteinExistence type="predicted"/>
<reference evidence="4 6" key="1">
    <citation type="submission" date="2018-09" db="EMBL/GenBank/DDBJ databases">
        <title>Genomic investigation of the strawberry pathogen Phytophthora fragariae indicates pathogenicity is determined by transcriptional variation in three key races.</title>
        <authorList>
            <person name="Adams T.M."/>
            <person name="Armitage A.D."/>
            <person name="Sobczyk M.K."/>
            <person name="Bates H.J."/>
            <person name="Dunwell J.M."/>
            <person name="Nellist C.F."/>
            <person name="Harrison R.J."/>
        </authorList>
    </citation>
    <scope>NUCLEOTIDE SEQUENCE [LARGE SCALE GENOMIC DNA]</scope>
    <source>
        <strain evidence="2 4">SCRP249</strain>
        <strain evidence="1 6">SCRP324</strain>
        <strain evidence="3 5">SCRP333</strain>
    </source>
</reference>
<organism evidence="1 6">
    <name type="scientific">Phytophthora rubi</name>
    <dbReference type="NCBI Taxonomy" id="129364"/>
    <lineage>
        <taxon>Eukaryota</taxon>
        <taxon>Sar</taxon>
        <taxon>Stramenopiles</taxon>
        <taxon>Oomycota</taxon>
        <taxon>Peronosporomycetes</taxon>
        <taxon>Peronosporales</taxon>
        <taxon>Peronosporaceae</taxon>
        <taxon>Phytophthora</taxon>
    </lineage>
</organism>
<gene>
    <name evidence="2" type="ORF">PR001_g13366</name>
    <name evidence="1" type="ORF">PR002_g13463</name>
    <name evidence="3" type="ORF">PR003_g21352</name>
</gene>
<name>A0A6A3LMZ2_9STRA</name>
<accession>A0A6A3LMZ2</accession>
<comment type="caution">
    <text evidence="1">The sequence shown here is derived from an EMBL/GenBank/DDBJ whole genome shotgun (WGS) entry which is preliminary data.</text>
</comment>
<evidence type="ECO:0000313" key="5">
    <source>
        <dbReference type="Proteomes" id="UP000434957"/>
    </source>
</evidence>
<evidence type="ECO:0000313" key="3">
    <source>
        <dbReference type="EMBL" id="KAE9305971.1"/>
    </source>
</evidence>
<dbReference type="AlphaFoldDB" id="A0A6A3LMZ2"/>
<evidence type="ECO:0000313" key="2">
    <source>
        <dbReference type="EMBL" id="KAE9021474.1"/>
    </source>
</evidence>
<protein>
    <submittedName>
        <fullName evidence="1">Uncharacterized protein</fullName>
    </submittedName>
</protein>
<dbReference type="Proteomes" id="UP000435112">
    <property type="component" value="Unassembled WGS sequence"/>
</dbReference>
<evidence type="ECO:0000313" key="1">
    <source>
        <dbReference type="EMBL" id="KAE9017163.1"/>
    </source>
</evidence>